<dbReference type="Gene3D" id="3.40.50.150">
    <property type="entry name" value="Vaccinia Virus protein VP39"/>
    <property type="match status" value="1"/>
</dbReference>
<dbReference type="Pfam" id="PF05175">
    <property type="entry name" value="MTS"/>
    <property type="match status" value="1"/>
</dbReference>
<evidence type="ECO:0000259" key="3">
    <source>
        <dbReference type="Pfam" id="PF05175"/>
    </source>
</evidence>
<dbReference type="OrthoDB" id="5489421at2"/>
<proteinExistence type="predicted"/>
<gene>
    <name evidence="4" type="ORF">E0E05_04605</name>
</gene>
<dbReference type="InterPro" id="IPR007848">
    <property type="entry name" value="Small_mtfrase_dom"/>
</dbReference>
<sequence length="264" mass="27337">MSSPADRSFPTTIDAFHRGRFMIVQPAEGHHRAGLDAMLLAATVPDGFAGHLADLGAGAGAAGLAVLSRCVDATATLVDNDPAMIACARETLAHRDNADFGGRAAILDADVTLAGRVRTAAGLGPDMADHAIANPPFNDARDRQTPKAGRAAAHVIDAGTLAGWIRTAAAIVRPGGRFGLIARPTMLGDMLGAMEGRFGGLALRPVHPRPDATAIRVLVEGVKGSRARLAMLPPVVLHPPGSDTGFTDEADALINGRAHLRMRP</sequence>
<dbReference type="GO" id="GO:0032259">
    <property type="term" value="P:methylation"/>
    <property type="evidence" value="ECO:0007669"/>
    <property type="project" value="UniProtKB-KW"/>
</dbReference>
<name>A0A4P6UY44_9HYPH</name>
<dbReference type="EMBL" id="CP036532">
    <property type="protein sequence ID" value="QBK29942.1"/>
    <property type="molecule type" value="Genomic_DNA"/>
</dbReference>
<dbReference type="InterPro" id="IPR050210">
    <property type="entry name" value="tRNA_Adenine-N(6)_MTase"/>
</dbReference>
<evidence type="ECO:0000313" key="4">
    <source>
        <dbReference type="EMBL" id="QBK29942.1"/>
    </source>
</evidence>
<keyword evidence="1 4" id="KW-0489">Methyltransferase</keyword>
<dbReference type="GeneID" id="90766568"/>
<dbReference type="Proteomes" id="UP000293719">
    <property type="component" value="Chromosome"/>
</dbReference>
<accession>A0A4P6UY44</accession>
<dbReference type="KEGG" id="rpod:E0E05_04605"/>
<dbReference type="SUPFAM" id="SSF53335">
    <property type="entry name" value="S-adenosyl-L-methionine-dependent methyltransferases"/>
    <property type="match status" value="1"/>
</dbReference>
<evidence type="ECO:0000256" key="2">
    <source>
        <dbReference type="ARBA" id="ARBA00022691"/>
    </source>
</evidence>
<keyword evidence="5" id="KW-1185">Reference proteome</keyword>
<dbReference type="GO" id="GO:0008168">
    <property type="term" value="F:methyltransferase activity"/>
    <property type="evidence" value="ECO:0007669"/>
    <property type="project" value="UniProtKB-KW"/>
</dbReference>
<evidence type="ECO:0000313" key="5">
    <source>
        <dbReference type="Proteomes" id="UP000293719"/>
    </source>
</evidence>
<dbReference type="InterPro" id="IPR029063">
    <property type="entry name" value="SAM-dependent_MTases_sf"/>
</dbReference>
<reference evidence="4 5" key="1">
    <citation type="journal article" date="2017" name="Int. J. Syst. Evol. Microbiol.">
        <title>Roseitalea porphyridii gen. nov., sp. nov., isolated from a red alga, and reclassification of Hoeflea suaedae Chung et al. 2013 as Pseudohoeflea suaedae gen. nov., comb. nov.</title>
        <authorList>
            <person name="Hyeon J.W."/>
            <person name="Jeong S.E."/>
            <person name="Baek K."/>
            <person name="Jeon C.O."/>
        </authorList>
    </citation>
    <scope>NUCLEOTIDE SEQUENCE [LARGE SCALE GENOMIC DNA]</scope>
    <source>
        <strain evidence="4 5">MA7-20</strain>
    </source>
</reference>
<dbReference type="PANTHER" id="PTHR47739:SF1">
    <property type="entry name" value="TRNA1(VAL) (ADENINE(37)-N6)-METHYLTRANSFERASE"/>
    <property type="match status" value="1"/>
</dbReference>
<keyword evidence="2" id="KW-0949">S-adenosyl-L-methionine</keyword>
<dbReference type="PANTHER" id="PTHR47739">
    <property type="entry name" value="TRNA1(VAL) (ADENINE(37)-N6)-METHYLTRANSFERASE"/>
    <property type="match status" value="1"/>
</dbReference>
<dbReference type="RefSeq" id="WP_131615649.1">
    <property type="nucleotide sequence ID" value="NZ_CP036532.1"/>
</dbReference>
<feature type="domain" description="Methyltransferase small" evidence="3">
    <location>
        <begin position="38"/>
        <end position="145"/>
    </location>
</feature>
<organism evidence="4 5">
    <name type="scientific">Roseitalea porphyridii</name>
    <dbReference type="NCBI Taxonomy" id="1852022"/>
    <lineage>
        <taxon>Bacteria</taxon>
        <taxon>Pseudomonadati</taxon>
        <taxon>Pseudomonadota</taxon>
        <taxon>Alphaproteobacteria</taxon>
        <taxon>Hyphomicrobiales</taxon>
        <taxon>Ahrensiaceae</taxon>
        <taxon>Roseitalea</taxon>
    </lineage>
</organism>
<protein>
    <submittedName>
        <fullName evidence="4">Methyltransferase</fullName>
    </submittedName>
</protein>
<dbReference type="AlphaFoldDB" id="A0A4P6UY44"/>
<keyword evidence="4" id="KW-0808">Transferase</keyword>
<evidence type="ECO:0000256" key="1">
    <source>
        <dbReference type="ARBA" id="ARBA00022603"/>
    </source>
</evidence>